<dbReference type="RefSeq" id="WP_245701445.1">
    <property type="nucleotide sequence ID" value="NZ_FNGP01000001.1"/>
</dbReference>
<dbReference type="STRING" id="686624.SAMN04488242_0339"/>
<sequence length="229" mass="24129">MDIRAEEQRGAAEYMDVTLGIAARAAETQRVKVVEAAEAVCRALEDGRRFWAFGTGHSHTLVEEIFGRAGGLRDVTPILEPSLMLHEGLEKSSLLERLPGLAATLLDVHPVQSGDVLLVISNSGRNPVPVEMAELARARGATVIALTSLAHSHAVDSRAPSGAKLWEVADIVLDNCGVPGDAVIAQEPHPVGPTSTVIGALLLQAVIVQVAATMAARGEPLDTYLSLNV</sequence>
<dbReference type="CDD" id="cd05013">
    <property type="entry name" value="SIS_RpiR"/>
    <property type="match status" value="1"/>
</dbReference>
<dbReference type="PANTHER" id="PTHR30390:SF7">
    <property type="entry name" value="PHOSPHOHEPTOSE ISOMERASE"/>
    <property type="match status" value="1"/>
</dbReference>
<dbReference type="Gene3D" id="3.40.50.10490">
    <property type="entry name" value="Glucose-6-phosphate isomerase like protein, domain 1"/>
    <property type="match status" value="1"/>
</dbReference>
<dbReference type="AlphaFoldDB" id="A0A1G9HJA3"/>
<keyword evidence="3" id="KW-1185">Reference proteome</keyword>
<dbReference type="EMBL" id="FNGP01000001">
    <property type="protein sequence ID" value="SDL12824.1"/>
    <property type="molecule type" value="Genomic_DNA"/>
</dbReference>
<dbReference type="Pfam" id="PF13580">
    <property type="entry name" value="SIS_2"/>
    <property type="match status" value="1"/>
</dbReference>
<dbReference type="InterPro" id="IPR001347">
    <property type="entry name" value="SIS_dom"/>
</dbReference>
<reference evidence="2 3" key="1">
    <citation type="submission" date="2016-10" db="EMBL/GenBank/DDBJ databases">
        <authorList>
            <person name="de Groot N.N."/>
        </authorList>
    </citation>
    <scope>NUCLEOTIDE SEQUENCE [LARGE SCALE GENOMIC DNA]</scope>
    <source>
        <strain evidence="2 3">CGMCC 1.9159</strain>
    </source>
</reference>
<name>A0A1G9HJA3_9ACTN</name>
<accession>A0A1G9HJA3</accession>
<feature type="domain" description="SIS" evidence="1">
    <location>
        <begin position="40"/>
        <end position="220"/>
    </location>
</feature>
<dbReference type="InterPro" id="IPR046348">
    <property type="entry name" value="SIS_dom_sf"/>
</dbReference>
<dbReference type="NCBIfam" id="NF002805">
    <property type="entry name" value="PRK02947.1"/>
    <property type="match status" value="1"/>
</dbReference>
<proteinExistence type="predicted"/>
<protein>
    <submittedName>
        <fullName evidence="2">Uncharacterized protein, contains SIS (Sugar ISomerase) phosphosugar binding domain</fullName>
    </submittedName>
</protein>
<dbReference type="GO" id="GO:0097367">
    <property type="term" value="F:carbohydrate derivative binding"/>
    <property type="evidence" value="ECO:0007669"/>
    <property type="project" value="InterPro"/>
</dbReference>
<dbReference type="SUPFAM" id="SSF53697">
    <property type="entry name" value="SIS domain"/>
    <property type="match status" value="1"/>
</dbReference>
<keyword evidence="2" id="KW-0413">Isomerase</keyword>
<dbReference type="GO" id="GO:0016853">
    <property type="term" value="F:isomerase activity"/>
    <property type="evidence" value="ECO:0007669"/>
    <property type="project" value="UniProtKB-KW"/>
</dbReference>
<evidence type="ECO:0000313" key="2">
    <source>
        <dbReference type="EMBL" id="SDL12824.1"/>
    </source>
</evidence>
<dbReference type="InterPro" id="IPR035472">
    <property type="entry name" value="RpiR-like_SIS"/>
</dbReference>
<dbReference type="GO" id="GO:1901135">
    <property type="term" value="P:carbohydrate derivative metabolic process"/>
    <property type="evidence" value="ECO:0007669"/>
    <property type="project" value="InterPro"/>
</dbReference>
<evidence type="ECO:0000259" key="1">
    <source>
        <dbReference type="PROSITE" id="PS51464"/>
    </source>
</evidence>
<organism evidence="2 3">
    <name type="scientific">Tessaracoccus oleiagri</name>
    <dbReference type="NCBI Taxonomy" id="686624"/>
    <lineage>
        <taxon>Bacteria</taxon>
        <taxon>Bacillati</taxon>
        <taxon>Actinomycetota</taxon>
        <taxon>Actinomycetes</taxon>
        <taxon>Propionibacteriales</taxon>
        <taxon>Propionibacteriaceae</taxon>
        <taxon>Tessaracoccus</taxon>
    </lineage>
</organism>
<dbReference type="InterPro" id="IPR050099">
    <property type="entry name" value="SIS_GmhA/DiaA_subfam"/>
</dbReference>
<dbReference type="PANTHER" id="PTHR30390">
    <property type="entry name" value="SEDOHEPTULOSE 7-PHOSPHATE ISOMERASE / DNAA INITIATOR-ASSOCIATING FACTOR FOR REPLICATION INITIATION"/>
    <property type="match status" value="1"/>
</dbReference>
<dbReference type="Proteomes" id="UP000199475">
    <property type="component" value="Unassembled WGS sequence"/>
</dbReference>
<dbReference type="PROSITE" id="PS51464">
    <property type="entry name" value="SIS"/>
    <property type="match status" value="1"/>
</dbReference>
<evidence type="ECO:0000313" key="3">
    <source>
        <dbReference type="Proteomes" id="UP000199475"/>
    </source>
</evidence>
<gene>
    <name evidence="2" type="ORF">SAMN04488242_0339</name>
</gene>